<feature type="compositionally biased region" description="Basic and acidic residues" evidence="1">
    <location>
        <begin position="384"/>
        <end position="394"/>
    </location>
</feature>
<organism evidence="2 3">
    <name type="scientific">Mya arenaria</name>
    <name type="common">Soft-shell clam</name>
    <dbReference type="NCBI Taxonomy" id="6604"/>
    <lineage>
        <taxon>Eukaryota</taxon>
        <taxon>Metazoa</taxon>
        <taxon>Spiralia</taxon>
        <taxon>Lophotrochozoa</taxon>
        <taxon>Mollusca</taxon>
        <taxon>Bivalvia</taxon>
        <taxon>Autobranchia</taxon>
        <taxon>Heteroconchia</taxon>
        <taxon>Euheterodonta</taxon>
        <taxon>Imparidentia</taxon>
        <taxon>Neoheterodontei</taxon>
        <taxon>Myida</taxon>
        <taxon>Myoidea</taxon>
        <taxon>Myidae</taxon>
        <taxon>Mya</taxon>
    </lineage>
</organism>
<feature type="compositionally biased region" description="Polar residues" evidence="1">
    <location>
        <begin position="498"/>
        <end position="519"/>
    </location>
</feature>
<sequence>MIAVLNNTVGEGGERRAAVDQVNIERQRAVPFPAALYHAFHKHTTTVTNKGLFFYVNCELKRGGGAIGLGLSTLLSPVVEPWEQSAIAIRKLAWWEEVVIVNHPRNSGSIIVSSVGVIIGPCRSMCLCHRGGGGVARPNSTFGGGSISRRRLLFMYSTWGIRNPPRACLDIGNVMFQITRHVSVKNFNMADSTDAPIDLVFGEDDEADHDQILLDIETPRGKPPDLTNLFQASIEAPSIIVSEPDSAPQEEQIFDDNSKADTCFNVFEGVNDVGDVNAISADDDSNGQNKNADNSEETHGKERFDDENVHSGSSIIEAADSNNSAANKDPLKTQNEKVMDKKDETNKNTNVTDGNDKNKVDSRSGKVKEPLRPMISSGVPSLSEKQKSTKKTGEESNEAYSTQSKEFSDLKQLDTEIKAVIETGKEIAHGDNTIATDVSLSGIMMTEKQEENSDDEFDFDLPPAAQQKQGPTHPVPVSQTSAPKPPAPIYPAPELQAQGGQSSKPATVPSGSVGIQPSVGVVNSSRVDSRETTLPFTSASSVITSPGAGKAAVGQKPVAIIKPTTQVQNVDVVSIPQTQPVNQPTVVTATFAPSHSGLEAAQDEWDKVTTIQAGFKGTSTEARGVEPTIGGIKCNVERRGLSAFVNLLFGPPKLHRDLLECNRRGDVMSVVNEFYAALYFQMYQVWKTQGKTISDSGYVIKELEIRAKKNPRDILRHLDEYLNRKTVVVPQVQSDAGGDNFTNVCDD</sequence>
<dbReference type="Proteomes" id="UP001164746">
    <property type="component" value="Chromosome 12"/>
</dbReference>
<evidence type="ECO:0000313" key="3">
    <source>
        <dbReference type="Proteomes" id="UP001164746"/>
    </source>
</evidence>
<feature type="compositionally biased region" description="Basic and acidic residues" evidence="1">
    <location>
        <begin position="329"/>
        <end position="346"/>
    </location>
</feature>
<feature type="region of interest" description="Disordered" evidence="1">
    <location>
        <begin position="448"/>
        <end position="519"/>
    </location>
</feature>
<gene>
    <name evidence="2" type="ORF">MAR_015971</name>
</gene>
<feature type="compositionally biased region" description="Basic and acidic residues" evidence="1">
    <location>
        <begin position="354"/>
        <end position="371"/>
    </location>
</feature>
<dbReference type="EMBL" id="CP111023">
    <property type="protein sequence ID" value="WAR21997.1"/>
    <property type="molecule type" value="Genomic_DNA"/>
</dbReference>
<accession>A0ABY7FIN8</accession>
<feature type="compositionally biased region" description="Basic and acidic residues" evidence="1">
    <location>
        <begin position="296"/>
        <end position="309"/>
    </location>
</feature>
<feature type="region of interest" description="Disordered" evidence="1">
    <location>
        <begin position="276"/>
        <end position="407"/>
    </location>
</feature>
<proteinExistence type="predicted"/>
<protein>
    <submittedName>
        <fullName evidence="2">ELMD3-like protein</fullName>
    </submittedName>
</protein>
<evidence type="ECO:0000256" key="1">
    <source>
        <dbReference type="SAM" id="MobiDB-lite"/>
    </source>
</evidence>
<reference evidence="2" key="1">
    <citation type="submission" date="2022-11" db="EMBL/GenBank/DDBJ databases">
        <title>Centuries of genome instability and evolution in soft-shell clam transmissible cancer (bioRxiv).</title>
        <authorList>
            <person name="Hart S.F.M."/>
            <person name="Yonemitsu M.A."/>
            <person name="Giersch R.M."/>
            <person name="Beal B.F."/>
            <person name="Arriagada G."/>
            <person name="Davis B.W."/>
            <person name="Ostrander E.A."/>
            <person name="Goff S.P."/>
            <person name="Metzger M.J."/>
        </authorList>
    </citation>
    <scope>NUCLEOTIDE SEQUENCE</scope>
    <source>
        <strain evidence="2">MELC-2E11</strain>
        <tissue evidence="2">Siphon/mantle</tissue>
    </source>
</reference>
<name>A0ABY7FIN8_MYAAR</name>
<evidence type="ECO:0000313" key="2">
    <source>
        <dbReference type="EMBL" id="WAR21997.1"/>
    </source>
</evidence>
<feature type="compositionally biased region" description="Low complexity" evidence="1">
    <location>
        <begin position="313"/>
        <end position="327"/>
    </location>
</feature>
<keyword evidence="3" id="KW-1185">Reference proteome</keyword>